<dbReference type="InterPro" id="IPR017989">
    <property type="entry name" value="Ribosome_inactivat_1/2"/>
</dbReference>
<sequence length="169" mass="18683">MGKAGAWMEFGSDTKKPPSPSFLGFDGDYGDLEKAAGIASHLTRNSISLGQQALKGAVNALANSSTERQVRARSLIIVIRMICESIRFPRISNHIAKNFKNGFEPESWMSDLENNWSSLSADLLLLDASVDDHSVKIKFKDPENLPGIILRGEKSKKKIEEVRQALLKK</sequence>
<keyword evidence="7 8" id="KW-0652">Protein synthesis inhibitor</keyword>
<dbReference type="EC" id="3.2.2.22" evidence="3 8"/>
<evidence type="ECO:0000256" key="3">
    <source>
        <dbReference type="ARBA" id="ARBA00012001"/>
    </source>
</evidence>
<reference evidence="10" key="1">
    <citation type="submission" date="2018-02" db="EMBL/GenBank/DDBJ databases">
        <authorList>
            <person name="Cohen D.B."/>
            <person name="Kent A.D."/>
        </authorList>
    </citation>
    <scope>NUCLEOTIDE SEQUENCE</scope>
</reference>
<dbReference type="Gene3D" id="4.10.470.10">
    <property type="entry name" value="Ricin (A Subunit), domain 2"/>
    <property type="match status" value="1"/>
</dbReference>
<dbReference type="Gene3D" id="3.40.420.10">
    <property type="entry name" value="Ricin (A subunit), domain 1"/>
    <property type="match status" value="1"/>
</dbReference>
<accession>A0A2N9H8Z2</accession>
<dbReference type="GO" id="GO:0017148">
    <property type="term" value="P:negative regulation of translation"/>
    <property type="evidence" value="ECO:0007669"/>
    <property type="project" value="UniProtKB-KW"/>
</dbReference>
<dbReference type="GO" id="GO:0030598">
    <property type="term" value="F:rRNA N-glycosylase activity"/>
    <property type="evidence" value="ECO:0007669"/>
    <property type="project" value="UniProtKB-EC"/>
</dbReference>
<keyword evidence="6 8" id="KW-0611">Plant defense</keyword>
<organism evidence="10">
    <name type="scientific">Fagus sylvatica</name>
    <name type="common">Beechnut</name>
    <dbReference type="NCBI Taxonomy" id="28930"/>
    <lineage>
        <taxon>Eukaryota</taxon>
        <taxon>Viridiplantae</taxon>
        <taxon>Streptophyta</taxon>
        <taxon>Embryophyta</taxon>
        <taxon>Tracheophyta</taxon>
        <taxon>Spermatophyta</taxon>
        <taxon>Magnoliopsida</taxon>
        <taxon>eudicotyledons</taxon>
        <taxon>Gunneridae</taxon>
        <taxon>Pentapetalae</taxon>
        <taxon>rosids</taxon>
        <taxon>fabids</taxon>
        <taxon>Fagales</taxon>
        <taxon>Fagaceae</taxon>
        <taxon>Fagus</taxon>
    </lineage>
</organism>
<evidence type="ECO:0000256" key="5">
    <source>
        <dbReference type="ARBA" id="ARBA00022801"/>
    </source>
</evidence>
<evidence type="ECO:0000256" key="9">
    <source>
        <dbReference type="SAM" id="MobiDB-lite"/>
    </source>
</evidence>
<evidence type="ECO:0000256" key="4">
    <source>
        <dbReference type="ARBA" id="ARBA00022656"/>
    </source>
</evidence>
<dbReference type="PANTHER" id="PTHR33453">
    <property type="match status" value="1"/>
</dbReference>
<dbReference type="GO" id="GO:0006952">
    <property type="term" value="P:defense response"/>
    <property type="evidence" value="ECO:0007669"/>
    <property type="project" value="UniProtKB-KW"/>
</dbReference>
<dbReference type="Pfam" id="PF00161">
    <property type="entry name" value="RIP"/>
    <property type="match status" value="1"/>
</dbReference>
<dbReference type="PRINTS" id="PR00396">
    <property type="entry name" value="SHIGARICIN"/>
</dbReference>
<evidence type="ECO:0000256" key="7">
    <source>
        <dbReference type="ARBA" id="ARBA00023193"/>
    </source>
</evidence>
<evidence type="ECO:0000256" key="1">
    <source>
        <dbReference type="ARBA" id="ARBA00000237"/>
    </source>
</evidence>
<keyword evidence="4 8" id="KW-0800">Toxin</keyword>
<comment type="catalytic activity">
    <reaction evidence="1 8">
        <text>Endohydrolysis of the N-glycosidic bond at one specific adenosine on the 28S rRNA.</text>
        <dbReference type="EC" id="3.2.2.22"/>
    </reaction>
</comment>
<evidence type="ECO:0000256" key="2">
    <source>
        <dbReference type="ARBA" id="ARBA00008544"/>
    </source>
</evidence>
<comment type="similarity">
    <text evidence="2">Belongs to the ribosome-inactivating protein family. Type 1 RIP subfamily.</text>
</comment>
<name>A0A2N9H8Z2_FAGSY</name>
<keyword evidence="5 8" id="KW-0378">Hydrolase</keyword>
<dbReference type="PANTHER" id="PTHR33453:SF9">
    <property type="entry name" value="ALBUMIN B-32"/>
    <property type="match status" value="1"/>
</dbReference>
<evidence type="ECO:0000256" key="6">
    <source>
        <dbReference type="ARBA" id="ARBA00022821"/>
    </source>
</evidence>
<dbReference type="InterPro" id="IPR016139">
    <property type="entry name" value="Ribosome_inactivat_prot_sub2"/>
</dbReference>
<dbReference type="GO" id="GO:0090729">
    <property type="term" value="F:toxin activity"/>
    <property type="evidence" value="ECO:0007669"/>
    <property type="project" value="UniProtKB-KW"/>
</dbReference>
<dbReference type="InterPro" id="IPR001574">
    <property type="entry name" value="Ribosome_inactivat_prot"/>
</dbReference>
<dbReference type="InterPro" id="IPR016138">
    <property type="entry name" value="Ribosome_inactivat_prot_sub1"/>
</dbReference>
<dbReference type="SUPFAM" id="SSF56371">
    <property type="entry name" value="Ribosome inactivating proteins (RIP)"/>
    <property type="match status" value="1"/>
</dbReference>
<feature type="region of interest" description="Disordered" evidence="9">
    <location>
        <begin position="1"/>
        <end position="21"/>
    </location>
</feature>
<dbReference type="AlphaFoldDB" id="A0A2N9H8Z2"/>
<protein>
    <recommendedName>
        <fullName evidence="3 8">rRNA N-glycosylase</fullName>
        <ecNumber evidence="3 8">3.2.2.22</ecNumber>
    </recommendedName>
</protein>
<dbReference type="InterPro" id="IPR036041">
    <property type="entry name" value="Ribosome-inact_prot_sf"/>
</dbReference>
<evidence type="ECO:0000256" key="8">
    <source>
        <dbReference type="RuleBase" id="RU004915"/>
    </source>
</evidence>
<evidence type="ECO:0000313" key="10">
    <source>
        <dbReference type="EMBL" id="SPD08328.1"/>
    </source>
</evidence>
<proteinExistence type="inferred from homology"/>
<dbReference type="EMBL" id="OIVN01003034">
    <property type="protein sequence ID" value="SPD08328.1"/>
    <property type="molecule type" value="Genomic_DNA"/>
</dbReference>
<gene>
    <name evidence="10" type="ORF">FSB_LOCUS36210</name>
</gene>